<dbReference type="GO" id="GO:0000976">
    <property type="term" value="F:transcription cis-regulatory region binding"/>
    <property type="evidence" value="ECO:0007669"/>
    <property type="project" value="TreeGrafter"/>
</dbReference>
<evidence type="ECO:0000259" key="4">
    <source>
        <dbReference type="PROSITE" id="PS50932"/>
    </source>
</evidence>
<protein>
    <submittedName>
        <fullName evidence="5">LacI family DNA-binding transcriptional regulator</fullName>
    </submittedName>
</protein>
<dbReference type="Pfam" id="PF13377">
    <property type="entry name" value="Peripla_BP_3"/>
    <property type="match status" value="1"/>
</dbReference>
<dbReference type="SMART" id="SM00354">
    <property type="entry name" value="HTH_LACI"/>
    <property type="match status" value="1"/>
</dbReference>
<dbReference type="InterPro" id="IPR028082">
    <property type="entry name" value="Peripla_BP_I"/>
</dbReference>
<dbReference type="RefSeq" id="WP_183010114.1">
    <property type="nucleotide sequence ID" value="NZ_JABEQP010000015.1"/>
</dbReference>
<gene>
    <name evidence="5" type="ORF">HLH44_17055</name>
</gene>
<accession>A0A7W4K2E5</accession>
<dbReference type="InterPro" id="IPR046335">
    <property type="entry name" value="LacI/GalR-like_sensor"/>
</dbReference>
<keyword evidence="3" id="KW-0804">Transcription</keyword>
<reference evidence="5 6" key="1">
    <citation type="submission" date="2020-04" db="EMBL/GenBank/DDBJ databases">
        <title>Description of novel Gluconacetobacter.</title>
        <authorList>
            <person name="Sombolestani A."/>
        </authorList>
    </citation>
    <scope>NUCLEOTIDE SEQUENCE [LARGE SCALE GENOMIC DNA]</scope>
    <source>
        <strain evidence="5 6">LMG 22058</strain>
    </source>
</reference>
<dbReference type="PANTHER" id="PTHR30146">
    <property type="entry name" value="LACI-RELATED TRANSCRIPTIONAL REPRESSOR"/>
    <property type="match status" value="1"/>
</dbReference>
<evidence type="ECO:0000256" key="1">
    <source>
        <dbReference type="ARBA" id="ARBA00023015"/>
    </source>
</evidence>
<keyword evidence="2 5" id="KW-0238">DNA-binding</keyword>
<organism evidence="5 6">
    <name type="scientific">Gluconacetobacter dulcium</name>
    <dbReference type="NCBI Taxonomy" id="2729096"/>
    <lineage>
        <taxon>Bacteria</taxon>
        <taxon>Pseudomonadati</taxon>
        <taxon>Pseudomonadota</taxon>
        <taxon>Alphaproteobacteria</taxon>
        <taxon>Acetobacterales</taxon>
        <taxon>Acetobacteraceae</taxon>
        <taxon>Gluconacetobacter</taxon>
    </lineage>
</organism>
<dbReference type="AlphaFoldDB" id="A0A7W4K2E5"/>
<keyword evidence="1" id="KW-0805">Transcription regulation</keyword>
<evidence type="ECO:0000256" key="3">
    <source>
        <dbReference type="ARBA" id="ARBA00023163"/>
    </source>
</evidence>
<dbReference type="SUPFAM" id="SSF47413">
    <property type="entry name" value="lambda repressor-like DNA-binding domains"/>
    <property type="match status" value="1"/>
</dbReference>
<dbReference type="Proteomes" id="UP000530320">
    <property type="component" value="Unassembled WGS sequence"/>
</dbReference>
<evidence type="ECO:0000313" key="5">
    <source>
        <dbReference type="EMBL" id="MBB2199131.1"/>
    </source>
</evidence>
<dbReference type="EMBL" id="JABEQP010000015">
    <property type="protein sequence ID" value="MBB2199131.1"/>
    <property type="molecule type" value="Genomic_DNA"/>
</dbReference>
<dbReference type="SUPFAM" id="SSF53822">
    <property type="entry name" value="Periplasmic binding protein-like I"/>
    <property type="match status" value="1"/>
</dbReference>
<dbReference type="Gene3D" id="1.10.260.40">
    <property type="entry name" value="lambda repressor-like DNA-binding domains"/>
    <property type="match status" value="1"/>
</dbReference>
<comment type="caution">
    <text evidence="5">The sequence shown here is derived from an EMBL/GenBank/DDBJ whole genome shotgun (WGS) entry which is preliminary data.</text>
</comment>
<sequence>MDDHKSRHATIVDVAQAANVSVATAGRALGDYGYVRPETKKAVLSAAQALNYKKNIAAQALISGSARTFGMIVSDLSSEFYSNIIKSAVNYSRRHGYCVLIYDTHESLAIEKEAVAIFQKHRVDGIIIAPASMRSIGHLRDFVAGGGRIVQIDRRLHGLAGDSVTLDNRRTAAACTTRLLDAGHRRIAYIGELDEIKPADLGRVVTDHAVTDQVRKGFAPSFQRLMGYLDAHRDAGVPVCADLVGRTGNYSWEAAHETTQAVLRHVPTGLLTSDGLMTVGAFRAVRAEGKRIPDDISFMSFDDLEWLQFVDPPVSAVAQPCAQIGEEAARILIAMARGAKNSLPPQYEHVQLNGSIVDRGSVRVITH</sequence>
<dbReference type="Pfam" id="PF00356">
    <property type="entry name" value="LacI"/>
    <property type="match status" value="1"/>
</dbReference>
<dbReference type="GO" id="GO:0003700">
    <property type="term" value="F:DNA-binding transcription factor activity"/>
    <property type="evidence" value="ECO:0007669"/>
    <property type="project" value="TreeGrafter"/>
</dbReference>
<dbReference type="InterPro" id="IPR010982">
    <property type="entry name" value="Lambda_DNA-bd_dom_sf"/>
</dbReference>
<dbReference type="Gene3D" id="3.40.50.2300">
    <property type="match status" value="2"/>
</dbReference>
<name>A0A7W4K2E5_9PROT</name>
<dbReference type="CDD" id="cd06267">
    <property type="entry name" value="PBP1_LacI_sugar_binding-like"/>
    <property type="match status" value="1"/>
</dbReference>
<dbReference type="PROSITE" id="PS50932">
    <property type="entry name" value="HTH_LACI_2"/>
    <property type="match status" value="1"/>
</dbReference>
<evidence type="ECO:0000256" key="2">
    <source>
        <dbReference type="ARBA" id="ARBA00023125"/>
    </source>
</evidence>
<dbReference type="CDD" id="cd01392">
    <property type="entry name" value="HTH_LacI"/>
    <property type="match status" value="1"/>
</dbReference>
<proteinExistence type="predicted"/>
<feature type="domain" description="HTH lacI-type" evidence="4">
    <location>
        <begin position="9"/>
        <end position="63"/>
    </location>
</feature>
<dbReference type="PANTHER" id="PTHR30146:SF109">
    <property type="entry name" value="HTH-TYPE TRANSCRIPTIONAL REGULATOR GALS"/>
    <property type="match status" value="1"/>
</dbReference>
<dbReference type="InterPro" id="IPR000843">
    <property type="entry name" value="HTH_LacI"/>
</dbReference>
<evidence type="ECO:0000313" key="6">
    <source>
        <dbReference type="Proteomes" id="UP000530320"/>
    </source>
</evidence>